<dbReference type="PANTHER" id="PTHR13710">
    <property type="entry name" value="DNA HELICASE RECQ FAMILY MEMBER"/>
    <property type="match status" value="1"/>
</dbReference>
<dbReference type="Gene3D" id="3.40.50.300">
    <property type="entry name" value="P-loop containing nucleotide triphosphate hydrolases"/>
    <property type="match status" value="1"/>
</dbReference>
<dbReference type="Proteomes" id="UP000091956">
    <property type="component" value="Unassembled WGS sequence"/>
</dbReference>
<dbReference type="GO" id="GO:0003677">
    <property type="term" value="F:DNA binding"/>
    <property type="evidence" value="ECO:0007669"/>
    <property type="project" value="UniProtKB-KW"/>
</dbReference>
<evidence type="ECO:0000313" key="9">
    <source>
        <dbReference type="Proteomes" id="UP000091956"/>
    </source>
</evidence>
<evidence type="ECO:0000256" key="3">
    <source>
        <dbReference type="ARBA" id="ARBA00023235"/>
    </source>
</evidence>
<reference evidence="8 9" key="1">
    <citation type="submission" date="2016-03" db="EMBL/GenBank/DDBJ databases">
        <title>Comparative genomics of Pseudogymnoascus destructans, the fungus causing white-nose syndrome of bats.</title>
        <authorList>
            <person name="Palmer J.M."/>
            <person name="Drees K.P."/>
            <person name="Foster J.T."/>
            <person name="Lindner D.L."/>
        </authorList>
    </citation>
    <scope>NUCLEOTIDE SEQUENCE [LARGE SCALE GENOMIC DNA]</scope>
    <source>
        <strain evidence="8 9">UAMH 10579</strain>
    </source>
</reference>
<dbReference type="RefSeq" id="XP_018131291.1">
    <property type="nucleotide sequence ID" value="XM_018273931.1"/>
</dbReference>
<gene>
    <name evidence="8" type="ORF">VE01_04457</name>
</gene>
<dbReference type="GO" id="GO:0009378">
    <property type="term" value="F:four-way junction helicase activity"/>
    <property type="evidence" value="ECO:0007669"/>
    <property type="project" value="TreeGrafter"/>
</dbReference>
<keyword evidence="9" id="KW-1185">Reference proteome</keyword>
<feature type="region of interest" description="Disordered" evidence="6">
    <location>
        <begin position="102"/>
        <end position="126"/>
    </location>
</feature>
<comment type="catalytic activity">
    <reaction evidence="4">
        <text>Couples ATP hydrolysis with the unwinding of duplex DNA by translocating in the 3'-5' direction.</text>
        <dbReference type="EC" id="5.6.2.4"/>
    </reaction>
</comment>
<reference evidence="9" key="2">
    <citation type="journal article" date="2018" name="Nat. Commun.">
        <title>Extreme sensitivity to ultraviolet light in the fungal pathogen causing white-nose syndrome of bats.</title>
        <authorList>
            <person name="Palmer J.M."/>
            <person name="Drees K.P."/>
            <person name="Foster J.T."/>
            <person name="Lindner D.L."/>
        </authorList>
    </citation>
    <scope>NUCLEOTIDE SEQUENCE [LARGE SCALE GENOMIC DNA]</scope>
    <source>
        <strain evidence="9">UAMH 10579</strain>
    </source>
</reference>
<dbReference type="PANTHER" id="PTHR13710:SF105">
    <property type="entry name" value="ATP-DEPENDENT DNA HELICASE Q1"/>
    <property type="match status" value="1"/>
</dbReference>
<organism evidence="8 9">
    <name type="scientific">Pseudogymnoascus verrucosus</name>
    <dbReference type="NCBI Taxonomy" id="342668"/>
    <lineage>
        <taxon>Eukaryota</taxon>
        <taxon>Fungi</taxon>
        <taxon>Dikarya</taxon>
        <taxon>Ascomycota</taxon>
        <taxon>Pezizomycotina</taxon>
        <taxon>Leotiomycetes</taxon>
        <taxon>Thelebolales</taxon>
        <taxon>Thelebolaceae</taxon>
        <taxon>Pseudogymnoascus</taxon>
    </lineage>
</organism>
<evidence type="ECO:0000256" key="6">
    <source>
        <dbReference type="SAM" id="MobiDB-lite"/>
    </source>
</evidence>
<evidence type="ECO:0000259" key="7">
    <source>
        <dbReference type="PROSITE" id="PS51194"/>
    </source>
</evidence>
<dbReference type="GeneID" id="28837843"/>
<keyword evidence="2" id="KW-0238">DNA-binding</keyword>
<dbReference type="SUPFAM" id="SSF52540">
    <property type="entry name" value="P-loop containing nucleoside triphosphate hydrolases"/>
    <property type="match status" value="1"/>
</dbReference>
<evidence type="ECO:0000256" key="4">
    <source>
        <dbReference type="ARBA" id="ARBA00034617"/>
    </source>
</evidence>
<dbReference type="GO" id="GO:0000724">
    <property type="term" value="P:double-strand break repair via homologous recombination"/>
    <property type="evidence" value="ECO:0007669"/>
    <property type="project" value="TreeGrafter"/>
</dbReference>
<dbReference type="Pfam" id="PF00271">
    <property type="entry name" value="Helicase_C"/>
    <property type="match status" value="1"/>
</dbReference>
<sequence>MLYHAKVYDRSGKDKRLSEWKSGSKERRVVVASNALGLGIDTGDTRAVVHAGMPRDLANYVQDSRRAGRDGLPSEAIVLLPEESAKRRRGINSRELGGARPVVYRHKKETGDREEEEMAREVEEYV</sequence>
<dbReference type="OrthoDB" id="3555927at2759"/>
<dbReference type="EMBL" id="KV460221">
    <property type="protein sequence ID" value="OBT97558.1"/>
    <property type="molecule type" value="Genomic_DNA"/>
</dbReference>
<evidence type="ECO:0000256" key="1">
    <source>
        <dbReference type="ARBA" id="ARBA00005446"/>
    </source>
</evidence>
<name>A0A1B8GP14_9PEZI</name>
<dbReference type="InterPro" id="IPR001650">
    <property type="entry name" value="Helicase_C-like"/>
</dbReference>
<protein>
    <recommendedName>
        <fullName evidence="5">DNA 3'-5' helicase</fullName>
        <ecNumber evidence="5">5.6.2.4</ecNumber>
    </recommendedName>
</protein>
<comment type="similarity">
    <text evidence="1">Belongs to the helicase family. RecQ subfamily.</text>
</comment>
<evidence type="ECO:0000256" key="2">
    <source>
        <dbReference type="ARBA" id="ARBA00023125"/>
    </source>
</evidence>
<dbReference type="GO" id="GO:0005737">
    <property type="term" value="C:cytoplasm"/>
    <property type="evidence" value="ECO:0007669"/>
    <property type="project" value="TreeGrafter"/>
</dbReference>
<keyword evidence="3" id="KW-0413">Isomerase</keyword>
<dbReference type="GO" id="GO:0043138">
    <property type="term" value="F:3'-5' DNA helicase activity"/>
    <property type="evidence" value="ECO:0007669"/>
    <property type="project" value="UniProtKB-EC"/>
</dbReference>
<evidence type="ECO:0000313" key="8">
    <source>
        <dbReference type="EMBL" id="OBT97558.1"/>
    </source>
</evidence>
<dbReference type="EC" id="5.6.2.4" evidence="5"/>
<feature type="domain" description="Helicase C-terminal" evidence="7">
    <location>
        <begin position="1"/>
        <end position="111"/>
    </location>
</feature>
<dbReference type="GO" id="GO:0005694">
    <property type="term" value="C:chromosome"/>
    <property type="evidence" value="ECO:0007669"/>
    <property type="project" value="TreeGrafter"/>
</dbReference>
<dbReference type="PROSITE" id="PS51194">
    <property type="entry name" value="HELICASE_CTER"/>
    <property type="match status" value="1"/>
</dbReference>
<dbReference type="AlphaFoldDB" id="A0A1B8GP14"/>
<dbReference type="STRING" id="342668.A0A1B8GP14"/>
<accession>A0A1B8GP14</accession>
<proteinExistence type="inferred from homology"/>
<dbReference type="InterPro" id="IPR027417">
    <property type="entry name" value="P-loop_NTPase"/>
</dbReference>
<evidence type="ECO:0000256" key="5">
    <source>
        <dbReference type="ARBA" id="ARBA00034808"/>
    </source>
</evidence>